<organism evidence="7 8">
    <name type="scientific">Apis cerana cerana</name>
    <name type="common">Oriental honeybee</name>
    <dbReference type="NCBI Taxonomy" id="94128"/>
    <lineage>
        <taxon>Eukaryota</taxon>
        <taxon>Metazoa</taxon>
        <taxon>Ecdysozoa</taxon>
        <taxon>Arthropoda</taxon>
        <taxon>Hexapoda</taxon>
        <taxon>Insecta</taxon>
        <taxon>Pterygota</taxon>
        <taxon>Neoptera</taxon>
        <taxon>Endopterygota</taxon>
        <taxon>Hymenoptera</taxon>
        <taxon>Apocrita</taxon>
        <taxon>Aculeata</taxon>
        <taxon>Apoidea</taxon>
        <taxon>Anthophila</taxon>
        <taxon>Apidae</taxon>
        <taxon>Apis</taxon>
    </lineage>
</organism>
<evidence type="ECO:0000256" key="3">
    <source>
        <dbReference type="ARBA" id="ARBA00022490"/>
    </source>
</evidence>
<comment type="subcellular location">
    <subcellularLocation>
        <location evidence="1">Cytoplasm</location>
        <location evidence="1">Cytoskeleton</location>
    </subcellularLocation>
</comment>
<dbReference type="EMBL" id="KZ288266">
    <property type="protein sequence ID" value="PBC30147.1"/>
    <property type="molecule type" value="Genomic_DNA"/>
</dbReference>
<evidence type="ECO:0000256" key="1">
    <source>
        <dbReference type="ARBA" id="ARBA00004245"/>
    </source>
</evidence>
<dbReference type="OrthoDB" id="1684416at2759"/>
<dbReference type="GO" id="GO:0005856">
    <property type="term" value="C:cytoskeleton"/>
    <property type="evidence" value="ECO:0007669"/>
    <property type="project" value="UniProtKB-SubCell"/>
</dbReference>
<accession>A0A2A3EEI7</accession>
<dbReference type="Proteomes" id="UP000242457">
    <property type="component" value="Unassembled WGS sequence"/>
</dbReference>
<keyword evidence="8" id="KW-1185">Reference proteome</keyword>
<sequence>MMDNCCAPQWADFTHSPQVPSDSYFEVEHEVHKPQIYLKSTTYSNSSLSYLNENKNDQSITEVKFDDSLETESSARNSVAYFIPYDNKKHSIGKKNENESKKSLKNFTLDERSNKIHQTWNIPITELTSAFKVIKSKHTATTIPEKIKKNIYLSEPKHIIHKSKDVQNNDIMKKNNSQINFTKIEEKPMKSKIEEKPMKSKIEEKPMKLKIEKNIFPKKQSNTCMKRCSLGKSQPRVLTCQYRRTSLIKCRKRSNQFVSLAEAILKFQNGTPQRFRTLSNKDLKPSQLMKLKRSPLKLTYPISPALRCKQRIRQTKILNPEKREMLMLEEMKKYKIKANPVPVNILKNSSILKKVDKKSATITEKVTEKFNQDQSKKTRHTTNSQLNLQEQKKIVPIVRSMSASNIVKKENTCIESTVESTKLKRLNFETRNKEFQKKKEEKLKNLQIQETNSIKTEFHAKPAPKFLKSTNPIKEQNTKKRIVVPCPFSFEERNKSLANKKKELVKQLQEQNQKSRVFHANPVPNFKPVVIHGLSKENLHSKEKYNSKQLEEKQTKNCNDQENKQPNIMNVTIDCIDTKKKQIKQHVNHQIKPIIKNEKSNNNKKKTNKFELNEKKETQERNEFDKKISKKKEELKAKKLEEEKNKLLKEKLERAELRKMAEVKARPMPVYKSLIVAKSTKLPTNPQTPARIKTKSVS</sequence>
<gene>
    <name evidence="7" type="ORF">APICC_02869</name>
</gene>
<dbReference type="AlphaFoldDB" id="A0A2A3EEI7"/>
<evidence type="ECO:0000256" key="5">
    <source>
        <dbReference type="SAM" id="MobiDB-lite"/>
    </source>
</evidence>
<comment type="similarity">
    <text evidence="2">Belongs to the TPX2 family.</text>
</comment>
<reference evidence="7 8" key="1">
    <citation type="submission" date="2014-07" db="EMBL/GenBank/DDBJ databases">
        <title>Genomic and transcriptomic analysis on Apis cerana provide comprehensive insights into honey bee biology.</title>
        <authorList>
            <person name="Diao Q."/>
            <person name="Sun L."/>
            <person name="Zheng H."/>
            <person name="Zheng H."/>
            <person name="Xu S."/>
            <person name="Wang S."/>
            <person name="Zeng Z."/>
            <person name="Hu F."/>
            <person name="Su S."/>
            <person name="Wu J."/>
        </authorList>
    </citation>
    <scope>NUCLEOTIDE SEQUENCE [LARGE SCALE GENOMIC DNA]</scope>
    <source>
        <tissue evidence="7">Pupae without intestine</tissue>
    </source>
</reference>
<evidence type="ECO:0000259" key="6">
    <source>
        <dbReference type="Pfam" id="PF06886"/>
    </source>
</evidence>
<feature type="compositionally biased region" description="Basic and acidic residues" evidence="5">
    <location>
        <begin position="608"/>
        <end position="623"/>
    </location>
</feature>
<dbReference type="Pfam" id="PF06886">
    <property type="entry name" value="TPX2"/>
    <property type="match status" value="2"/>
</dbReference>
<keyword evidence="3" id="KW-0963">Cytoplasm</keyword>
<evidence type="ECO:0000256" key="4">
    <source>
        <dbReference type="ARBA" id="ARBA00023212"/>
    </source>
</evidence>
<name>A0A2A3EEI7_APICC</name>
<feature type="domain" description="TPX2 C-terminal" evidence="6">
    <location>
        <begin position="493"/>
        <end position="536"/>
    </location>
</feature>
<evidence type="ECO:0000256" key="2">
    <source>
        <dbReference type="ARBA" id="ARBA00005885"/>
    </source>
</evidence>
<feature type="domain" description="TPX2 C-terminal" evidence="6">
    <location>
        <begin position="610"/>
        <end position="682"/>
    </location>
</feature>
<evidence type="ECO:0000313" key="7">
    <source>
        <dbReference type="EMBL" id="PBC30147.1"/>
    </source>
</evidence>
<protein>
    <submittedName>
        <fullName evidence="7">Targeting protein for Xklp2-B</fullName>
    </submittedName>
</protein>
<evidence type="ECO:0000313" key="8">
    <source>
        <dbReference type="Proteomes" id="UP000242457"/>
    </source>
</evidence>
<dbReference type="STRING" id="94128.A0A2A3EEI7"/>
<dbReference type="InterPro" id="IPR027329">
    <property type="entry name" value="TPX2_C"/>
</dbReference>
<proteinExistence type="inferred from homology"/>
<keyword evidence="4" id="KW-0206">Cytoskeleton</keyword>
<feature type="region of interest" description="Disordered" evidence="5">
    <location>
        <begin position="597"/>
        <end position="623"/>
    </location>
</feature>